<evidence type="ECO:0000313" key="1">
    <source>
        <dbReference type="EMBL" id="KAI6082545.1"/>
    </source>
</evidence>
<organism evidence="1 2">
    <name type="scientific">Hypoxylon rubiginosum</name>
    <dbReference type="NCBI Taxonomy" id="110542"/>
    <lineage>
        <taxon>Eukaryota</taxon>
        <taxon>Fungi</taxon>
        <taxon>Dikarya</taxon>
        <taxon>Ascomycota</taxon>
        <taxon>Pezizomycotina</taxon>
        <taxon>Sordariomycetes</taxon>
        <taxon>Xylariomycetidae</taxon>
        <taxon>Xylariales</taxon>
        <taxon>Hypoxylaceae</taxon>
        <taxon>Hypoxylon</taxon>
    </lineage>
</organism>
<name>A0ACC0CQ67_9PEZI</name>
<comment type="caution">
    <text evidence="1">The sequence shown here is derived from an EMBL/GenBank/DDBJ whole genome shotgun (WGS) entry which is preliminary data.</text>
</comment>
<reference evidence="1 2" key="1">
    <citation type="journal article" date="2022" name="New Phytol.">
        <title>Ecological generalism drives hyperdiversity of secondary metabolite gene clusters in xylarialean endophytes.</title>
        <authorList>
            <person name="Franco M.E.E."/>
            <person name="Wisecaver J.H."/>
            <person name="Arnold A.E."/>
            <person name="Ju Y.M."/>
            <person name="Slot J.C."/>
            <person name="Ahrendt S."/>
            <person name="Moore L.P."/>
            <person name="Eastman K.E."/>
            <person name="Scott K."/>
            <person name="Konkel Z."/>
            <person name="Mondo S.J."/>
            <person name="Kuo A."/>
            <person name="Hayes R.D."/>
            <person name="Haridas S."/>
            <person name="Andreopoulos B."/>
            <person name="Riley R."/>
            <person name="LaButti K."/>
            <person name="Pangilinan J."/>
            <person name="Lipzen A."/>
            <person name="Amirebrahimi M."/>
            <person name="Yan J."/>
            <person name="Adam C."/>
            <person name="Keymanesh K."/>
            <person name="Ng V."/>
            <person name="Louie K."/>
            <person name="Northen T."/>
            <person name="Drula E."/>
            <person name="Henrissat B."/>
            <person name="Hsieh H.M."/>
            <person name="Youens-Clark K."/>
            <person name="Lutzoni F."/>
            <person name="Miadlikowska J."/>
            <person name="Eastwood D.C."/>
            <person name="Hamelin R.C."/>
            <person name="Grigoriev I.V."/>
            <person name="U'Ren J.M."/>
        </authorList>
    </citation>
    <scope>NUCLEOTIDE SEQUENCE [LARGE SCALE GENOMIC DNA]</scope>
    <source>
        <strain evidence="1 2">ER1909</strain>
    </source>
</reference>
<sequence length="554" mass="61638">MAEETPPGDHGSSVGKFNNAISDFASSYVRRELQKITRERDDALARSHVPKLRALLRAVDDERQAYEQDKEKLIRDLRDKLQLLGVDADIIETTLAELNSVVPKYLSIIPSASTLTIRPPTPFMSPVRDNYFSTVLGANIVTDAPPLATPVLDEETPELPKDYCSSPTNINVSPGAGASIDRQMQSQVLSESSMVDRATKRPSTESGDGNANGSKRRKLDVPKTPNRSQSDIFRKIAFPNLETGERIFRHSERPGLFVIRCNRPACQTGFFTDPPLAYNRALKHFQSHGQTGPDGEELSNEYIFENFACEIEGSSLVSKYWIKEHLGQPPHTCRLKALQLPPQPGTTPDLDDVNKENLLILVVVPGRSRSRTSQADGVSPRKRQETDKNYTPSNKLRNPTVINESDEELEAEKQPRRTPRSVLRPDYAELVANKDPWNLLDMDGEKVIQRPTKESRTVINETDATSKTSRSASGSSRSRSPNSSKTSTPGPSVIRAKTTEPSLLAIHLNNGQGDLPQARSRPRLPSGSRVALIDGHILKIFLHPVSLRRWTRRL</sequence>
<dbReference type="Proteomes" id="UP001497680">
    <property type="component" value="Unassembled WGS sequence"/>
</dbReference>
<dbReference type="EMBL" id="MU394369">
    <property type="protein sequence ID" value="KAI6082545.1"/>
    <property type="molecule type" value="Genomic_DNA"/>
</dbReference>
<proteinExistence type="predicted"/>
<evidence type="ECO:0000313" key="2">
    <source>
        <dbReference type="Proteomes" id="UP001497680"/>
    </source>
</evidence>
<protein>
    <submittedName>
        <fullName evidence="1">Uncharacterized protein</fullName>
    </submittedName>
</protein>
<accession>A0ACC0CQ67</accession>
<keyword evidence="2" id="KW-1185">Reference proteome</keyword>
<gene>
    <name evidence="1" type="ORF">F4821DRAFT_263852</name>
</gene>